<protein>
    <submittedName>
        <fullName evidence="2">RNA polymerase sigma factor RpoD</fullName>
    </submittedName>
</protein>
<organism evidence="2">
    <name type="scientific">uncultured Cytophagales bacterium</name>
    <dbReference type="NCBI Taxonomy" id="158755"/>
    <lineage>
        <taxon>Bacteria</taxon>
        <taxon>Pseudomonadati</taxon>
        <taxon>Bacteroidota</taxon>
        <taxon>Sphingobacteriia</taxon>
        <taxon>Sphingobacteriales</taxon>
        <taxon>environmental samples</taxon>
    </lineage>
</organism>
<proteinExistence type="predicted"/>
<name>A0A6J4IQG2_9SPHI</name>
<reference evidence="2" key="1">
    <citation type="submission" date="2020-02" db="EMBL/GenBank/DDBJ databases">
        <authorList>
            <person name="Meier V. D."/>
        </authorList>
    </citation>
    <scope>NUCLEOTIDE SEQUENCE</scope>
    <source>
        <strain evidence="2">AVDCRST_MAG56</strain>
    </source>
</reference>
<feature type="non-terminal residue" evidence="2">
    <location>
        <position position="1"/>
    </location>
</feature>
<feature type="region of interest" description="Disordered" evidence="1">
    <location>
        <begin position="1"/>
        <end position="102"/>
    </location>
</feature>
<gene>
    <name evidence="2" type="ORF">AVDCRST_MAG56-2244</name>
</gene>
<sequence>ETVKDHPSDYEPGQLNGREVFQRDFEGGTADPAGRSRPGPADQAGGSAGSRKTGAGQPALRGVGSQAVPPRLDAAQRPDQRGQRGPDQSPPASCGFLPTRSV</sequence>
<dbReference type="AlphaFoldDB" id="A0A6J4IQG2"/>
<accession>A0A6J4IQG2</accession>
<feature type="non-terminal residue" evidence="2">
    <location>
        <position position="102"/>
    </location>
</feature>
<evidence type="ECO:0000313" key="2">
    <source>
        <dbReference type="EMBL" id="CAA9256623.1"/>
    </source>
</evidence>
<evidence type="ECO:0000256" key="1">
    <source>
        <dbReference type="SAM" id="MobiDB-lite"/>
    </source>
</evidence>
<feature type="compositionally biased region" description="Basic and acidic residues" evidence="1">
    <location>
        <begin position="74"/>
        <end position="84"/>
    </location>
</feature>
<dbReference type="EMBL" id="CADCTQ010000202">
    <property type="protein sequence ID" value="CAA9256623.1"/>
    <property type="molecule type" value="Genomic_DNA"/>
</dbReference>